<dbReference type="SMART" id="SM00448">
    <property type="entry name" value="REC"/>
    <property type="match status" value="1"/>
</dbReference>
<evidence type="ECO:0000259" key="3">
    <source>
        <dbReference type="PROSITE" id="PS50930"/>
    </source>
</evidence>
<proteinExistence type="predicted"/>
<dbReference type="PANTHER" id="PTHR37299:SF1">
    <property type="entry name" value="STAGE 0 SPORULATION PROTEIN A HOMOLOG"/>
    <property type="match status" value="1"/>
</dbReference>
<dbReference type="InterPro" id="IPR046947">
    <property type="entry name" value="LytR-like"/>
</dbReference>
<name>A0ABU8NRL6_9SPHI</name>
<dbReference type="Pfam" id="PF00072">
    <property type="entry name" value="Response_reg"/>
    <property type="match status" value="1"/>
</dbReference>
<reference evidence="4 5" key="1">
    <citation type="submission" date="2024-03" db="EMBL/GenBank/DDBJ databases">
        <title>Sequence of Lycoming College Course Isolates.</title>
        <authorList>
            <person name="Plotts O."/>
            <person name="Newman J."/>
        </authorList>
    </citation>
    <scope>NUCLEOTIDE SEQUENCE [LARGE SCALE GENOMIC DNA]</scope>
    <source>
        <strain evidence="4 5">CJB-3</strain>
    </source>
</reference>
<feature type="modified residue" description="4-aspartylphosphate" evidence="1">
    <location>
        <position position="55"/>
    </location>
</feature>
<protein>
    <submittedName>
        <fullName evidence="4">Response regulator transcription factor</fullName>
    </submittedName>
</protein>
<dbReference type="Proteomes" id="UP001378956">
    <property type="component" value="Unassembled WGS sequence"/>
</dbReference>
<dbReference type="InterPro" id="IPR011006">
    <property type="entry name" value="CheY-like_superfamily"/>
</dbReference>
<dbReference type="SUPFAM" id="SSF52172">
    <property type="entry name" value="CheY-like"/>
    <property type="match status" value="1"/>
</dbReference>
<dbReference type="Gene3D" id="2.40.50.1020">
    <property type="entry name" value="LytTr DNA-binding domain"/>
    <property type="match status" value="1"/>
</dbReference>
<dbReference type="RefSeq" id="WP_288882647.1">
    <property type="nucleotide sequence ID" value="NZ_CBFGNQ010000008.1"/>
</dbReference>
<evidence type="ECO:0000256" key="1">
    <source>
        <dbReference type="PROSITE-ProRule" id="PRU00169"/>
    </source>
</evidence>
<dbReference type="EMBL" id="JBBEUB010000008">
    <property type="protein sequence ID" value="MEJ2904904.1"/>
    <property type="molecule type" value="Genomic_DNA"/>
</dbReference>
<feature type="domain" description="HTH LytTR-type" evidence="3">
    <location>
        <begin position="140"/>
        <end position="238"/>
    </location>
</feature>
<dbReference type="PROSITE" id="PS50930">
    <property type="entry name" value="HTH_LYTTR"/>
    <property type="match status" value="1"/>
</dbReference>
<gene>
    <name evidence="4" type="ORF">WAE58_20835</name>
</gene>
<dbReference type="Gene3D" id="3.40.50.2300">
    <property type="match status" value="1"/>
</dbReference>
<dbReference type="PROSITE" id="PS50110">
    <property type="entry name" value="RESPONSE_REGULATORY"/>
    <property type="match status" value="1"/>
</dbReference>
<keyword evidence="5" id="KW-1185">Reference proteome</keyword>
<evidence type="ECO:0000259" key="2">
    <source>
        <dbReference type="PROSITE" id="PS50110"/>
    </source>
</evidence>
<dbReference type="PANTHER" id="PTHR37299">
    <property type="entry name" value="TRANSCRIPTIONAL REGULATOR-RELATED"/>
    <property type="match status" value="1"/>
</dbReference>
<dbReference type="InterPro" id="IPR007492">
    <property type="entry name" value="LytTR_DNA-bd_dom"/>
</dbReference>
<comment type="caution">
    <text evidence="4">The sequence shown here is derived from an EMBL/GenBank/DDBJ whole genome shotgun (WGS) entry which is preliminary data.</text>
</comment>
<evidence type="ECO:0000313" key="4">
    <source>
        <dbReference type="EMBL" id="MEJ2904904.1"/>
    </source>
</evidence>
<sequence>MKIKTLIVDDEPHAIEVIESHISNFSELDIVAKCSNAIEAFKILQQTKVDLIFLDIKMPGLTGTDFIRNLKNPPKVIFTTAFENYALEGFDLNAIDYLLKPIGFDRFLKAIEKLFTLQKANYQKISLVEKPAEQKTDTFLYLRVERKMVKVNVSDIYWIESLKDYIKVVLKDKVLISKQMISVIEDLLPEDKFVRIHRSFIVSLSKVESFHSYSVELLGKEIPIGRNYKAACHKRLREL</sequence>
<dbReference type="SMART" id="SM00850">
    <property type="entry name" value="LytTR"/>
    <property type="match status" value="1"/>
</dbReference>
<keyword evidence="1" id="KW-0597">Phosphoprotein</keyword>
<feature type="domain" description="Response regulatory" evidence="2">
    <location>
        <begin position="4"/>
        <end position="115"/>
    </location>
</feature>
<evidence type="ECO:0000313" key="5">
    <source>
        <dbReference type="Proteomes" id="UP001378956"/>
    </source>
</evidence>
<dbReference type="Pfam" id="PF04397">
    <property type="entry name" value="LytTR"/>
    <property type="match status" value="1"/>
</dbReference>
<organism evidence="4 5">
    <name type="scientific">Pedobacter panaciterrae</name>
    <dbReference type="NCBI Taxonomy" id="363849"/>
    <lineage>
        <taxon>Bacteria</taxon>
        <taxon>Pseudomonadati</taxon>
        <taxon>Bacteroidota</taxon>
        <taxon>Sphingobacteriia</taxon>
        <taxon>Sphingobacteriales</taxon>
        <taxon>Sphingobacteriaceae</taxon>
        <taxon>Pedobacter</taxon>
    </lineage>
</organism>
<dbReference type="InterPro" id="IPR001789">
    <property type="entry name" value="Sig_transdc_resp-reg_receiver"/>
</dbReference>
<accession>A0ABU8NRL6</accession>